<dbReference type="GeneID" id="25787570"/>
<evidence type="ECO:0000259" key="4">
    <source>
        <dbReference type="Pfam" id="PF24883"/>
    </source>
</evidence>
<dbReference type="Pfam" id="PF24883">
    <property type="entry name" value="NPHP3_N"/>
    <property type="match status" value="1"/>
</dbReference>
<organism evidence="5 6">
    <name type="scientific">Hypocrea virens (strain Gv29-8 / FGSC 10586)</name>
    <name type="common">Gliocladium virens</name>
    <name type="synonym">Trichoderma virens</name>
    <dbReference type="NCBI Taxonomy" id="413071"/>
    <lineage>
        <taxon>Eukaryota</taxon>
        <taxon>Fungi</taxon>
        <taxon>Dikarya</taxon>
        <taxon>Ascomycota</taxon>
        <taxon>Pezizomycotina</taxon>
        <taxon>Sordariomycetes</taxon>
        <taxon>Hypocreomycetidae</taxon>
        <taxon>Hypocreales</taxon>
        <taxon>Hypocreaceae</taxon>
        <taxon>Trichoderma</taxon>
    </lineage>
</organism>
<dbReference type="SUPFAM" id="SSF53167">
    <property type="entry name" value="Purine and uridine phosphorylases"/>
    <property type="match status" value="1"/>
</dbReference>
<reference evidence="5 6" key="1">
    <citation type="journal article" date="2011" name="Genome Biol.">
        <title>Comparative genome sequence analysis underscores mycoparasitism as the ancestral life style of Trichoderma.</title>
        <authorList>
            <person name="Kubicek C.P."/>
            <person name="Herrera-Estrella A."/>
            <person name="Seidl-Seiboth V."/>
            <person name="Martinez D.A."/>
            <person name="Druzhinina I.S."/>
            <person name="Thon M."/>
            <person name="Zeilinger S."/>
            <person name="Casas-Flores S."/>
            <person name="Horwitz B.A."/>
            <person name="Mukherjee P.K."/>
            <person name="Mukherjee M."/>
            <person name="Kredics L."/>
            <person name="Alcaraz L.D."/>
            <person name="Aerts A."/>
            <person name="Antal Z."/>
            <person name="Atanasova L."/>
            <person name="Cervantes-Badillo M.G."/>
            <person name="Challacombe J."/>
            <person name="Chertkov O."/>
            <person name="McCluskey K."/>
            <person name="Coulpier F."/>
            <person name="Deshpande N."/>
            <person name="von Doehren H."/>
            <person name="Ebbole D.J."/>
            <person name="Esquivel-Naranjo E.U."/>
            <person name="Fekete E."/>
            <person name="Flipphi M."/>
            <person name="Glaser F."/>
            <person name="Gomez-Rodriguez E.Y."/>
            <person name="Gruber S."/>
            <person name="Han C."/>
            <person name="Henrissat B."/>
            <person name="Hermosa R."/>
            <person name="Hernandez-Onate M."/>
            <person name="Karaffa L."/>
            <person name="Kosti I."/>
            <person name="Le Crom S."/>
            <person name="Lindquist E."/>
            <person name="Lucas S."/>
            <person name="Luebeck M."/>
            <person name="Luebeck P.S."/>
            <person name="Margeot A."/>
            <person name="Metz B."/>
            <person name="Misra M."/>
            <person name="Nevalainen H."/>
            <person name="Omann M."/>
            <person name="Packer N."/>
            <person name="Perrone G."/>
            <person name="Uresti-Rivera E.E."/>
            <person name="Salamov A."/>
            <person name="Schmoll M."/>
            <person name="Seiboth B."/>
            <person name="Shapiro H."/>
            <person name="Sukno S."/>
            <person name="Tamayo-Ramos J.A."/>
            <person name="Tisch D."/>
            <person name="Wiest A."/>
            <person name="Wilkinson H.H."/>
            <person name="Zhang M."/>
            <person name="Coutinho P.M."/>
            <person name="Kenerley C.M."/>
            <person name="Monte E."/>
            <person name="Baker S.E."/>
            <person name="Grigoriev I.V."/>
        </authorList>
    </citation>
    <scope>NUCLEOTIDE SEQUENCE [LARGE SCALE GENOMIC DNA]</scope>
    <source>
        <strain evidence="6">Gv29-8 / FGSC 10586</strain>
    </source>
</reference>
<accession>G9MF76</accession>
<dbReference type="eggNOG" id="KOG4177">
    <property type="taxonomic scope" value="Eukaryota"/>
</dbReference>
<dbReference type="Gene3D" id="3.40.50.300">
    <property type="entry name" value="P-loop containing nucleotide triphosphate hydrolases"/>
    <property type="match status" value="1"/>
</dbReference>
<dbReference type="InterPro" id="IPR036770">
    <property type="entry name" value="Ankyrin_rpt-contain_sf"/>
</dbReference>
<dbReference type="InParanoid" id="G9MF76"/>
<dbReference type="InterPro" id="IPR053137">
    <property type="entry name" value="NLR-like"/>
</dbReference>
<dbReference type="PANTHER" id="PTHR46082">
    <property type="entry name" value="ATP/GTP-BINDING PROTEIN-RELATED"/>
    <property type="match status" value="1"/>
</dbReference>
<dbReference type="Gene3D" id="3.40.50.1580">
    <property type="entry name" value="Nucleoside phosphorylase domain"/>
    <property type="match status" value="1"/>
</dbReference>
<dbReference type="InterPro" id="IPR056884">
    <property type="entry name" value="NPHP3-like_N"/>
</dbReference>
<dbReference type="PROSITE" id="PS50088">
    <property type="entry name" value="ANK_REPEAT"/>
    <property type="match status" value="3"/>
</dbReference>
<dbReference type="SMART" id="SM00248">
    <property type="entry name" value="ANK"/>
    <property type="match status" value="3"/>
</dbReference>
<dbReference type="InterPro" id="IPR002110">
    <property type="entry name" value="Ankyrin_rpt"/>
</dbReference>
<dbReference type="AlphaFoldDB" id="G9MF76"/>
<feature type="domain" description="Nucleoside phosphorylase" evidence="3">
    <location>
        <begin position="16"/>
        <end position="236"/>
    </location>
</feature>
<feature type="non-terminal residue" evidence="5">
    <location>
        <position position="1"/>
    </location>
</feature>
<evidence type="ECO:0000256" key="1">
    <source>
        <dbReference type="ARBA" id="ARBA00022737"/>
    </source>
</evidence>
<feature type="repeat" description="ANK" evidence="2">
    <location>
        <begin position="942"/>
        <end position="974"/>
    </location>
</feature>
<evidence type="ECO:0000313" key="5">
    <source>
        <dbReference type="EMBL" id="EHK27042.1"/>
    </source>
</evidence>
<dbReference type="HOGENOM" id="CLU_000288_34_2_1"/>
<keyword evidence="2" id="KW-0040">ANK repeat</keyword>
<dbReference type="Pfam" id="PF01048">
    <property type="entry name" value="PNP_UDP_1"/>
    <property type="match status" value="1"/>
</dbReference>
<dbReference type="PANTHER" id="PTHR46082:SF11">
    <property type="entry name" value="AAA+ ATPASE DOMAIN-CONTAINING PROTEIN-RELATED"/>
    <property type="match status" value="1"/>
</dbReference>
<dbReference type="InterPro" id="IPR027417">
    <property type="entry name" value="P-loop_NTPase"/>
</dbReference>
<feature type="domain" description="Nephrocystin 3-like N-terminal" evidence="4">
    <location>
        <begin position="314"/>
        <end position="485"/>
    </location>
</feature>
<evidence type="ECO:0000313" key="6">
    <source>
        <dbReference type="Proteomes" id="UP000007115"/>
    </source>
</evidence>
<protein>
    <submittedName>
        <fullName evidence="5">Uncharacterized protein</fullName>
    </submittedName>
</protein>
<dbReference type="SUPFAM" id="SSF48403">
    <property type="entry name" value="Ankyrin repeat"/>
    <property type="match status" value="1"/>
</dbReference>
<dbReference type="STRING" id="413071.G9MF76"/>
<dbReference type="Pfam" id="PF00023">
    <property type="entry name" value="Ank"/>
    <property type="match status" value="1"/>
</dbReference>
<comment type="caution">
    <text evidence="5">The sequence shown here is derived from an EMBL/GenBank/DDBJ whole genome shotgun (WGS) entry which is preliminary data.</text>
</comment>
<sequence length="994" mass="112317">EYVAAQSVLDEIHGRPEKVSHANKSDYTLGRIGKHNVVIAALPYGEYGTASAATVAADMSHNFPNLMVRLVVGIGGGVPSKRNDIRLGDIVVSASGDGKSGVMQYDFGKTIQEQPFRPTRFLDQPPMILRTAMSGLMAQYEREGHSISDCATSCGDNSLIARPRRTQESNGPIIHYGLIASANQLVKDAILRDKLASEYDILCFEMEAGGLMNQFPCLIIRGICDYSDSHKNKAWQGYAAMTAAAYAKDLVRRLPPIEFSIPQATDNLSLGQSQLKEDKLYSASAEQISKLLESLRFDQIEARQTTIKKAHAKTCRWLLRKPEYLDWLDTDKINEHHGILWIKGKPGTGKSTLMKFAFNNAKKTMRDKVIINFFFNARGEDLEKSTIGMYRSILLQLFEKLPLLQDTLELPKLAPPPGKDYHWSVEALTNLLDQTIQNLKESSVVCFIDALDECEEIQIRNMMEFFERMGESATAGSFRVCFSSRHYPYISISKGLNLTLEGQEGHTQDMVSYINSELKIGSSVLANQLRAELQEKASGVFMWVVLVVSILNKEHDKGRIHVLRKRLQEIPADLHQLFRDILTRDRQDTNELLLCIQWVLFTKQPLRPEQLYFALLSDVIYEWNPSEITLFDMERYILNSSKGLTEITKSNAPTVQFIHESVRDYLMKENGLRDIWPDLEAHVCGESHERLKQCCLNYVTIGKTAYLQASDVWARPSSQEAKARRQSANSSFPFLEYAVKNILHHANEAEANGVNQDEFLKKFRLDHWIQLDNFFGKFATRQHTKQASLLYILAELNMSHLIKRCPDRISFLKREGERYGTPVFAALAMNNSESVRVFLDDYLEIEPSFRGIIDNYYNDGTEGYNLGRGFTFSEELCRTPLSYAAQSGSEATVKLLLERRAEIDAKDNTRRTPLSYAAESGSEAIVQLLLERGAEVHVQDNDERTPLSYGAQQDNEAVLEALLHRGAEIEVKDKLGRTPLLIATHHASSTVVEL</sequence>
<feature type="repeat" description="ANK" evidence="2">
    <location>
        <begin position="909"/>
        <end position="941"/>
    </location>
</feature>
<name>G9MF76_HYPVG</name>
<dbReference type="EMBL" id="ABDF02000001">
    <property type="protein sequence ID" value="EHK27042.1"/>
    <property type="molecule type" value="Genomic_DNA"/>
</dbReference>
<feature type="repeat" description="ANK" evidence="2">
    <location>
        <begin position="876"/>
        <end position="908"/>
    </location>
</feature>
<dbReference type="SUPFAM" id="SSF52540">
    <property type="entry name" value="P-loop containing nucleoside triphosphate hydrolases"/>
    <property type="match status" value="1"/>
</dbReference>
<evidence type="ECO:0000259" key="3">
    <source>
        <dbReference type="Pfam" id="PF01048"/>
    </source>
</evidence>
<dbReference type="Pfam" id="PF12796">
    <property type="entry name" value="Ank_2"/>
    <property type="match status" value="1"/>
</dbReference>
<dbReference type="Proteomes" id="UP000007115">
    <property type="component" value="Unassembled WGS sequence"/>
</dbReference>
<dbReference type="GO" id="GO:0003824">
    <property type="term" value="F:catalytic activity"/>
    <property type="evidence" value="ECO:0007669"/>
    <property type="project" value="InterPro"/>
</dbReference>
<dbReference type="PROSITE" id="PS50297">
    <property type="entry name" value="ANK_REP_REGION"/>
    <property type="match status" value="3"/>
</dbReference>
<dbReference type="Gene3D" id="1.25.40.20">
    <property type="entry name" value="Ankyrin repeat-containing domain"/>
    <property type="match status" value="1"/>
</dbReference>
<dbReference type="GO" id="GO:0009116">
    <property type="term" value="P:nucleoside metabolic process"/>
    <property type="evidence" value="ECO:0007669"/>
    <property type="project" value="InterPro"/>
</dbReference>
<keyword evidence="1" id="KW-0677">Repeat</keyword>
<dbReference type="OMA" id="YAKDPLR"/>
<keyword evidence="6" id="KW-1185">Reference proteome</keyword>
<feature type="non-terminal residue" evidence="5">
    <location>
        <position position="994"/>
    </location>
</feature>
<dbReference type="VEuPathDB" id="FungiDB:TRIVIDRAFT_132531"/>
<evidence type="ECO:0000256" key="2">
    <source>
        <dbReference type="PROSITE-ProRule" id="PRU00023"/>
    </source>
</evidence>
<dbReference type="InterPro" id="IPR035994">
    <property type="entry name" value="Nucleoside_phosphorylase_sf"/>
</dbReference>
<proteinExistence type="predicted"/>
<gene>
    <name evidence="5" type="ORF">TRIVIDRAFT_132531</name>
</gene>
<dbReference type="InterPro" id="IPR000845">
    <property type="entry name" value="Nucleoside_phosphorylase_d"/>
</dbReference>
<dbReference type="RefSeq" id="XP_013961258.1">
    <property type="nucleotide sequence ID" value="XM_014105783.1"/>
</dbReference>
<dbReference type="OrthoDB" id="194358at2759"/>